<keyword evidence="4" id="KW-1133">Transmembrane helix</keyword>
<dbReference type="PANTHER" id="PTHR12812">
    <property type="entry name" value="HEPARAN SULFATE 6-O-SULFOTRANSFERASE 3"/>
    <property type="match status" value="1"/>
</dbReference>
<protein>
    <recommendedName>
        <fullName evidence="10">Sulfotransferase</fullName>
    </recommendedName>
</protein>
<gene>
    <name evidence="8" type="ORF">WJX81_005071</name>
</gene>
<dbReference type="InterPro" id="IPR027417">
    <property type="entry name" value="P-loop_NTPase"/>
</dbReference>
<reference evidence="8 9" key="1">
    <citation type="journal article" date="2024" name="Nat. Commun.">
        <title>Phylogenomics reveals the evolutionary origins of lichenization in chlorophyte algae.</title>
        <authorList>
            <person name="Puginier C."/>
            <person name="Libourel C."/>
            <person name="Otte J."/>
            <person name="Skaloud P."/>
            <person name="Haon M."/>
            <person name="Grisel S."/>
            <person name="Petersen M."/>
            <person name="Berrin J.G."/>
            <person name="Delaux P.M."/>
            <person name="Dal Grande F."/>
            <person name="Keller J."/>
        </authorList>
    </citation>
    <scope>NUCLEOTIDE SEQUENCE [LARGE SCALE GENOMIC DNA]</scope>
    <source>
        <strain evidence="8 9">SAG 245.80</strain>
    </source>
</reference>
<dbReference type="InterPro" id="IPR010635">
    <property type="entry name" value="Heparan_SO4-6-sulfoTrfase"/>
</dbReference>
<dbReference type="Gene3D" id="3.40.50.300">
    <property type="entry name" value="P-loop containing nucleotide triphosphate hydrolases"/>
    <property type="match status" value="1"/>
</dbReference>
<dbReference type="AlphaFoldDB" id="A0AAW1QP54"/>
<name>A0AAW1QP54_9CHLO</name>
<dbReference type="Proteomes" id="UP001445335">
    <property type="component" value="Unassembled WGS sequence"/>
</dbReference>
<keyword evidence="9" id="KW-1185">Reference proteome</keyword>
<evidence type="ECO:0000313" key="9">
    <source>
        <dbReference type="Proteomes" id="UP001445335"/>
    </source>
</evidence>
<keyword evidence="3" id="KW-0812">Transmembrane</keyword>
<evidence type="ECO:0000256" key="1">
    <source>
        <dbReference type="ARBA" id="ARBA00004167"/>
    </source>
</evidence>
<evidence type="ECO:0000256" key="7">
    <source>
        <dbReference type="SAM" id="MobiDB-lite"/>
    </source>
</evidence>
<dbReference type="GO" id="GO:0016020">
    <property type="term" value="C:membrane"/>
    <property type="evidence" value="ECO:0007669"/>
    <property type="project" value="UniProtKB-SubCell"/>
</dbReference>
<evidence type="ECO:0000313" key="8">
    <source>
        <dbReference type="EMBL" id="KAK9823003.1"/>
    </source>
</evidence>
<comment type="caution">
    <text evidence="8">The sequence shown here is derived from an EMBL/GenBank/DDBJ whole genome shotgun (WGS) entry which is preliminary data.</text>
</comment>
<evidence type="ECO:0000256" key="3">
    <source>
        <dbReference type="ARBA" id="ARBA00022692"/>
    </source>
</evidence>
<accession>A0AAW1QP54</accession>
<feature type="region of interest" description="Disordered" evidence="7">
    <location>
        <begin position="371"/>
        <end position="402"/>
    </location>
</feature>
<keyword evidence="5" id="KW-0472">Membrane</keyword>
<dbReference type="PANTHER" id="PTHR12812:SF0">
    <property type="entry name" value="HEPARAN-SULFATE 6-O-SULFOTRANSFERASE"/>
    <property type="match status" value="1"/>
</dbReference>
<evidence type="ECO:0000256" key="2">
    <source>
        <dbReference type="ARBA" id="ARBA00022679"/>
    </source>
</evidence>
<comment type="subcellular location">
    <subcellularLocation>
        <location evidence="1">Membrane</location>
        <topology evidence="1">Single-pass membrane protein</topology>
    </subcellularLocation>
</comment>
<proteinExistence type="predicted"/>
<keyword evidence="6" id="KW-0325">Glycoprotein</keyword>
<feature type="compositionally biased region" description="Basic and acidic residues" evidence="7">
    <location>
        <begin position="385"/>
        <end position="402"/>
    </location>
</feature>
<evidence type="ECO:0000256" key="4">
    <source>
        <dbReference type="ARBA" id="ARBA00022989"/>
    </source>
</evidence>
<evidence type="ECO:0000256" key="5">
    <source>
        <dbReference type="ARBA" id="ARBA00023136"/>
    </source>
</evidence>
<sequence>MLFFLHIPRTAGRTYHACFLKVGRPPSRRCEKSYDMLRLNESAPGCGLLGSHDDFSITESLPADTAVITQLRSPVERVLSAYEFALEVAVRGVRLPGRKPPNPRKVSTREVWPWSLLVPWLEDDLRARAAAHPLPPGTAAPGANPYDSPEVAMPLAEFLEAPLVHETLHNGAALQVLGLTNYSRWVDAAALRRCAAADAGAAERLQALALERLRGLAHVGLTERLPESVASLAASLGLRMDGPAWKAALDAFTTAENGTVVQAHGDEEYLHPLPLWRTYGQCVARARKRAVYRRESSLRALWPGGEPRFDREARKRIAPAVLRRIRELNAMDEALHAAGAEMLEARLAQQRARGTLEAIPVLPQADMDAIAREPNRPGAPHRGRLRQEHARHRGPDELRRER</sequence>
<dbReference type="EMBL" id="JALJOU010000081">
    <property type="protein sequence ID" value="KAK9823003.1"/>
    <property type="molecule type" value="Genomic_DNA"/>
</dbReference>
<organism evidence="8 9">
    <name type="scientific">Elliptochloris bilobata</name>
    <dbReference type="NCBI Taxonomy" id="381761"/>
    <lineage>
        <taxon>Eukaryota</taxon>
        <taxon>Viridiplantae</taxon>
        <taxon>Chlorophyta</taxon>
        <taxon>core chlorophytes</taxon>
        <taxon>Trebouxiophyceae</taxon>
        <taxon>Trebouxiophyceae incertae sedis</taxon>
        <taxon>Elliptochloris clade</taxon>
        <taxon>Elliptochloris</taxon>
    </lineage>
</organism>
<evidence type="ECO:0000256" key="6">
    <source>
        <dbReference type="ARBA" id="ARBA00023180"/>
    </source>
</evidence>
<evidence type="ECO:0008006" key="10">
    <source>
        <dbReference type="Google" id="ProtNLM"/>
    </source>
</evidence>
<dbReference type="GO" id="GO:0017095">
    <property type="term" value="F:heparan sulfate 6-sulfotransferase activity"/>
    <property type="evidence" value="ECO:0007669"/>
    <property type="project" value="TreeGrafter"/>
</dbReference>
<keyword evidence="2" id="KW-0808">Transferase</keyword>